<feature type="domain" description="Response regulatory" evidence="9">
    <location>
        <begin position="503"/>
        <end position="619"/>
    </location>
</feature>
<dbReference type="SMART" id="SM00091">
    <property type="entry name" value="PAS"/>
    <property type="match status" value="1"/>
</dbReference>
<dbReference type="CDD" id="cd16922">
    <property type="entry name" value="HATPase_EvgS-ArcB-TorS-like"/>
    <property type="match status" value="1"/>
</dbReference>
<evidence type="ECO:0000256" key="4">
    <source>
        <dbReference type="ARBA" id="ARBA00023012"/>
    </source>
</evidence>
<dbReference type="GO" id="GO:0006355">
    <property type="term" value="P:regulation of DNA-templated transcription"/>
    <property type="evidence" value="ECO:0007669"/>
    <property type="project" value="InterPro"/>
</dbReference>
<dbReference type="SUPFAM" id="SSF55874">
    <property type="entry name" value="ATPase domain of HSP90 chaperone/DNA topoisomerase II/histidine kinase"/>
    <property type="match status" value="1"/>
</dbReference>
<dbReference type="Gene3D" id="1.10.287.130">
    <property type="match status" value="1"/>
</dbReference>
<keyword evidence="4" id="KW-0902">Two-component regulatory system</keyword>
<dbReference type="RefSeq" id="WP_164454239.1">
    <property type="nucleotide sequence ID" value="NZ_JAAIJQ010000062.1"/>
</dbReference>
<dbReference type="InterPro" id="IPR005467">
    <property type="entry name" value="His_kinase_dom"/>
</dbReference>
<gene>
    <name evidence="12" type="ORF">G3446_18090</name>
</gene>
<evidence type="ECO:0000259" key="11">
    <source>
        <dbReference type="PROSITE" id="PS50113"/>
    </source>
</evidence>
<dbReference type="SUPFAM" id="SSF52172">
    <property type="entry name" value="CheY-like"/>
    <property type="match status" value="1"/>
</dbReference>
<comment type="caution">
    <text evidence="12">The sequence shown here is derived from an EMBL/GenBank/DDBJ whole genome shotgun (WGS) entry which is preliminary data.</text>
</comment>
<dbReference type="Pfam" id="PF02518">
    <property type="entry name" value="HATPase_c"/>
    <property type="match status" value="1"/>
</dbReference>
<dbReference type="SMART" id="SM00387">
    <property type="entry name" value="HATPase_c"/>
    <property type="match status" value="1"/>
</dbReference>
<sequence>MTGPTNDSRHPGAAPTHDAATGPASSLRERAEAHLRGAVEAPAEPLSLEDARQLVHELRVHQVELELQNEELRTAQAELEASRARYFDLYDLAPIGYLTLTETGMIAEANLAAANLLGAPRTQLIGQPLSGFIHADDQDVFYASRRRQHTMPQLQPQPQPCELRLAANEAATRWVHMEASLVQDPAAARALWRVMLSDITARKADEAELARHRSHLEALVQELVASRTELLSSALDAAQAADRAKSRFLANMSHEIRTPLNAIIGFDELLLRETADARTRDKLGKIGNAARHLLQLIEEILDFSKIEADQVSLAVEPLSPATLLAHCIGLLDAQAKAKGLRFVQEVDPALPPQLLGDAQRLAQVLLNFAGNAVKFSNQGRIWLRALLEADEGDTLRLRLEVEDQGIGLTEAEQQRIFAPFAQADDSITRRYGGTGLGLAIVKRLAERMGGAVGVVSRPGQGSRFWMTVPLRKAQPGAAPVSADPATEPRFTAPFLYERGAGQRILVVEDEPTSQAVAEEMLQALGYNVDIADDGLIALSMAREQTYDLILMDMQMPVMDGLEAARAIRQLPEHAALPIVAMTANAFEEDRRLCIEAGMSDFLAKPVRLARLSAVLRRWLSG</sequence>
<evidence type="ECO:0000256" key="1">
    <source>
        <dbReference type="ARBA" id="ARBA00000085"/>
    </source>
</evidence>
<dbReference type="InterPro" id="IPR000014">
    <property type="entry name" value="PAS"/>
</dbReference>
<dbReference type="Gene3D" id="3.30.565.10">
    <property type="entry name" value="Histidine kinase-like ATPase, C-terminal domain"/>
    <property type="match status" value="1"/>
</dbReference>
<dbReference type="SUPFAM" id="SSF47384">
    <property type="entry name" value="Homodimeric domain of signal transducing histidine kinase"/>
    <property type="match status" value="1"/>
</dbReference>
<dbReference type="Gene3D" id="3.40.50.2300">
    <property type="match status" value="1"/>
</dbReference>
<dbReference type="Pfam" id="PF00072">
    <property type="entry name" value="Response_reg"/>
    <property type="match status" value="1"/>
</dbReference>
<dbReference type="InterPro" id="IPR036097">
    <property type="entry name" value="HisK_dim/P_sf"/>
</dbReference>
<dbReference type="InterPro" id="IPR001789">
    <property type="entry name" value="Sig_transdc_resp-reg_receiver"/>
</dbReference>
<reference evidence="12 13" key="1">
    <citation type="submission" date="2020-02" db="EMBL/GenBank/DDBJ databases">
        <title>Genome sequences of Thiorhodococcus mannitoliphagus and Thiorhodococcus minor, purple sulfur photosynthetic bacteria in the gammaproteobacterial family, Chromatiaceae.</title>
        <authorList>
            <person name="Aviles F.A."/>
            <person name="Meyer T.E."/>
            <person name="Kyndt J.A."/>
        </authorList>
    </citation>
    <scope>NUCLEOTIDE SEQUENCE [LARGE SCALE GENOMIC DNA]</scope>
    <source>
        <strain evidence="12 13">DSM 11518</strain>
    </source>
</reference>
<dbReference type="FunFam" id="3.30.565.10:FF:000010">
    <property type="entry name" value="Sensor histidine kinase RcsC"/>
    <property type="match status" value="1"/>
</dbReference>
<comment type="catalytic activity">
    <reaction evidence="1">
        <text>ATP + protein L-histidine = ADP + protein N-phospho-L-histidine.</text>
        <dbReference type="EC" id="2.7.13.3"/>
    </reaction>
</comment>
<dbReference type="PROSITE" id="PS50113">
    <property type="entry name" value="PAC"/>
    <property type="match status" value="1"/>
</dbReference>
<dbReference type="InterPro" id="IPR003594">
    <property type="entry name" value="HATPase_dom"/>
</dbReference>
<dbReference type="InterPro" id="IPR035965">
    <property type="entry name" value="PAS-like_dom_sf"/>
</dbReference>
<dbReference type="PROSITE" id="PS50110">
    <property type="entry name" value="RESPONSE_REGULATORY"/>
    <property type="match status" value="1"/>
</dbReference>
<keyword evidence="3 5" id="KW-0597">Phosphoprotein</keyword>
<keyword evidence="13" id="KW-1185">Reference proteome</keyword>
<dbReference type="Gene3D" id="3.30.450.20">
    <property type="entry name" value="PAS domain"/>
    <property type="match status" value="1"/>
</dbReference>
<dbReference type="EC" id="2.7.13.3" evidence="2"/>
<keyword evidence="6" id="KW-0175">Coiled coil</keyword>
<dbReference type="InterPro" id="IPR003661">
    <property type="entry name" value="HisK_dim/P_dom"/>
</dbReference>
<evidence type="ECO:0000256" key="5">
    <source>
        <dbReference type="PROSITE-ProRule" id="PRU00169"/>
    </source>
</evidence>
<dbReference type="CDD" id="cd00082">
    <property type="entry name" value="HisKA"/>
    <property type="match status" value="1"/>
</dbReference>
<proteinExistence type="predicted"/>
<evidence type="ECO:0000256" key="7">
    <source>
        <dbReference type="SAM" id="MobiDB-lite"/>
    </source>
</evidence>
<evidence type="ECO:0000313" key="12">
    <source>
        <dbReference type="EMBL" id="NEV63776.1"/>
    </source>
</evidence>
<dbReference type="InterPro" id="IPR011006">
    <property type="entry name" value="CheY-like_superfamily"/>
</dbReference>
<protein>
    <recommendedName>
        <fullName evidence="2">histidine kinase</fullName>
        <ecNumber evidence="2">2.7.13.3</ecNumber>
    </recommendedName>
</protein>
<feature type="modified residue" description="4-aspartylphosphate" evidence="5">
    <location>
        <position position="552"/>
    </location>
</feature>
<feature type="region of interest" description="Disordered" evidence="7">
    <location>
        <begin position="1"/>
        <end position="34"/>
    </location>
</feature>
<accession>A0A6M0K1Z7</accession>
<dbReference type="PROSITE" id="PS50109">
    <property type="entry name" value="HIS_KIN"/>
    <property type="match status" value="1"/>
</dbReference>
<dbReference type="Proteomes" id="UP000483379">
    <property type="component" value="Unassembled WGS sequence"/>
</dbReference>
<dbReference type="InterPro" id="IPR013767">
    <property type="entry name" value="PAS_fold"/>
</dbReference>
<evidence type="ECO:0000256" key="6">
    <source>
        <dbReference type="SAM" id="Coils"/>
    </source>
</evidence>
<dbReference type="PANTHER" id="PTHR45339:SF5">
    <property type="entry name" value="HISTIDINE KINASE"/>
    <property type="match status" value="1"/>
</dbReference>
<feature type="domain" description="PAC" evidence="11">
    <location>
        <begin position="159"/>
        <end position="211"/>
    </location>
</feature>
<name>A0A6M0K1Z7_9GAMM</name>
<dbReference type="CDD" id="cd00130">
    <property type="entry name" value="PAS"/>
    <property type="match status" value="1"/>
</dbReference>
<dbReference type="SUPFAM" id="SSF55785">
    <property type="entry name" value="PYP-like sensor domain (PAS domain)"/>
    <property type="match status" value="1"/>
</dbReference>
<dbReference type="Pfam" id="PF00989">
    <property type="entry name" value="PAS"/>
    <property type="match status" value="1"/>
</dbReference>
<evidence type="ECO:0000256" key="3">
    <source>
        <dbReference type="ARBA" id="ARBA00022553"/>
    </source>
</evidence>
<dbReference type="CDD" id="cd17546">
    <property type="entry name" value="REC_hyHK_CKI1_RcsC-like"/>
    <property type="match status" value="1"/>
</dbReference>
<dbReference type="PROSITE" id="PS50112">
    <property type="entry name" value="PAS"/>
    <property type="match status" value="1"/>
</dbReference>
<evidence type="ECO:0000259" key="10">
    <source>
        <dbReference type="PROSITE" id="PS50112"/>
    </source>
</evidence>
<dbReference type="Pfam" id="PF00512">
    <property type="entry name" value="HisKA"/>
    <property type="match status" value="1"/>
</dbReference>
<dbReference type="SMART" id="SM00448">
    <property type="entry name" value="REC"/>
    <property type="match status" value="1"/>
</dbReference>
<organism evidence="12 13">
    <name type="scientific">Thiorhodococcus minor</name>
    <dbReference type="NCBI Taxonomy" id="57489"/>
    <lineage>
        <taxon>Bacteria</taxon>
        <taxon>Pseudomonadati</taxon>
        <taxon>Pseudomonadota</taxon>
        <taxon>Gammaproteobacteria</taxon>
        <taxon>Chromatiales</taxon>
        <taxon>Chromatiaceae</taxon>
        <taxon>Thiorhodococcus</taxon>
    </lineage>
</organism>
<dbReference type="NCBIfam" id="TIGR00229">
    <property type="entry name" value="sensory_box"/>
    <property type="match status" value="1"/>
</dbReference>
<dbReference type="PRINTS" id="PR00344">
    <property type="entry name" value="BCTRLSENSOR"/>
</dbReference>
<dbReference type="InterPro" id="IPR000700">
    <property type="entry name" value="PAS-assoc_C"/>
</dbReference>
<dbReference type="AlphaFoldDB" id="A0A6M0K1Z7"/>
<evidence type="ECO:0000256" key="2">
    <source>
        <dbReference type="ARBA" id="ARBA00012438"/>
    </source>
</evidence>
<feature type="coiled-coil region" evidence="6">
    <location>
        <begin position="58"/>
        <end position="85"/>
    </location>
</feature>
<evidence type="ECO:0000259" key="9">
    <source>
        <dbReference type="PROSITE" id="PS50110"/>
    </source>
</evidence>
<feature type="domain" description="Histidine kinase" evidence="8">
    <location>
        <begin position="251"/>
        <end position="472"/>
    </location>
</feature>
<dbReference type="PANTHER" id="PTHR45339">
    <property type="entry name" value="HYBRID SIGNAL TRANSDUCTION HISTIDINE KINASE J"/>
    <property type="match status" value="1"/>
</dbReference>
<dbReference type="EMBL" id="JAAIJQ010000062">
    <property type="protein sequence ID" value="NEV63776.1"/>
    <property type="molecule type" value="Genomic_DNA"/>
</dbReference>
<dbReference type="GO" id="GO:0000155">
    <property type="term" value="F:phosphorelay sensor kinase activity"/>
    <property type="evidence" value="ECO:0007669"/>
    <property type="project" value="InterPro"/>
</dbReference>
<dbReference type="SMART" id="SM00388">
    <property type="entry name" value="HisKA"/>
    <property type="match status" value="1"/>
</dbReference>
<evidence type="ECO:0000313" key="13">
    <source>
        <dbReference type="Proteomes" id="UP000483379"/>
    </source>
</evidence>
<evidence type="ECO:0000259" key="8">
    <source>
        <dbReference type="PROSITE" id="PS50109"/>
    </source>
</evidence>
<feature type="domain" description="PAS" evidence="10">
    <location>
        <begin position="82"/>
        <end position="139"/>
    </location>
</feature>
<dbReference type="InterPro" id="IPR036890">
    <property type="entry name" value="HATPase_C_sf"/>
</dbReference>
<dbReference type="InterPro" id="IPR004358">
    <property type="entry name" value="Sig_transdc_His_kin-like_C"/>
</dbReference>